<dbReference type="RefSeq" id="WP_271995220.1">
    <property type="nucleotide sequence ID" value="NZ_JAQNDN010000001.1"/>
</dbReference>
<accession>A0ABT5AZJ8</accession>
<sequence length="249" mass="26707">MTHRLRLAPFALVLLAACPQAQAPAPTPTVDGAHPAPDDPRVVAVTGDLYAAQAAPTAPEQPAAEPPPKSPGTGRPDETNGECRLYAPELPNPKCCEHTLGFDSKVAAATCGLQVYLGESFHNSCGFYFVPEPNSVAQWFRIANIMGDTPQQAAEDNLKQMRHTDPTVTVEPVPDVPGAYWTKQKEYRWAFLPGWKTVRMFAWKTSSCSDDKIGGLLRHIIAAPENVAGPRRDGLVPVAAPPVAVAPAK</sequence>
<feature type="compositionally biased region" description="Low complexity" evidence="1">
    <location>
        <begin position="54"/>
        <end position="63"/>
    </location>
</feature>
<feature type="region of interest" description="Disordered" evidence="1">
    <location>
        <begin position="54"/>
        <end position="84"/>
    </location>
</feature>
<feature type="signal peptide" evidence="2">
    <location>
        <begin position="1"/>
        <end position="23"/>
    </location>
</feature>
<dbReference type="Proteomes" id="UP001217838">
    <property type="component" value="Unassembled WGS sequence"/>
</dbReference>
<protein>
    <recommendedName>
        <fullName evidence="5">DUF3558 domain-containing protein</fullName>
    </recommendedName>
</protein>
<keyword evidence="2" id="KW-0732">Signal</keyword>
<dbReference type="EMBL" id="JAQNDN010000001">
    <property type="protein sequence ID" value="MDC0667256.1"/>
    <property type="molecule type" value="Genomic_DNA"/>
</dbReference>
<dbReference type="PROSITE" id="PS51257">
    <property type="entry name" value="PROKAR_LIPOPROTEIN"/>
    <property type="match status" value="1"/>
</dbReference>
<evidence type="ECO:0000313" key="4">
    <source>
        <dbReference type="Proteomes" id="UP001217838"/>
    </source>
</evidence>
<feature type="chain" id="PRO_5047176678" description="DUF3558 domain-containing protein" evidence="2">
    <location>
        <begin position="24"/>
        <end position="249"/>
    </location>
</feature>
<keyword evidence="4" id="KW-1185">Reference proteome</keyword>
<evidence type="ECO:0000256" key="2">
    <source>
        <dbReference type="SAM" id="SignalP"/>
    </source>
</evidence>
<evidence type="ECO:0000313" key="3">
    <source>
        <dbReference type="EMBL" id="MDC0667256.1"/>
    </source>
</evidence>
<comment type="caution">
    <text evidence="3">The sequence shown here is derived from an EMBL/GenBank/DDBJ whole genome shotgun (WGS) entry which is preliminary data.</text>
</comment>
<gene>
    <name evidence="3" type="ORF">POL58_05885</name>
</gene>
<organism evidence="3 4">
    <name type="scientific">Nannocystis radixulma</name>
    <dbReference type="NCBI Taxonomy" id="2995305"/>
    <lineage>
        <taxon>Bacteria</taxon>
        <taxon>Pseudomonadati</taxon>
        <taxon>Myxococcota</taxon>
        <taxon>Polyangia</taxon>
        <taxon>Nannocystales</taxon>
        <taxon>Nannocystaceae</taxon>
        <taxon>Nannocystis</taxon>
    </lineage>
</organism>
<name>A0ABT5AZJ8_9BACT</name>
<evidence type="ECO:0008006" key="5">
    <source>
        <dbReference type="Google" id="ProtNLM"/>
    </source>
</evidence>
<reference evidence="3 4" key="1">
    <citation type="submission" date="2022-11" db="EMBL/GenBank/DDBJ databases">
        <title>Minimal conservation of predation-associated metabolite biosynthetic gene clusters underscores biosynthetic potential of Myxococcota including descriptions for ten novel species: Archangium lansinium sp. nov., Myxococcus landrumus sp. nov., Nannocystis bai.</title>
        <authorList>
            <person name="Ahearne A."/>
            <person name="Stevens C."/>
            <person name="Dowd S."/>
        </authorList>
    </citation>
    <scope>NUCLEOTIDE SEQUENCE [LARGE SCALE GENOMIC DNA]</scope>
    <source>
        <strain evidence="3 4">NCELM</strain>
    </source>
</reference>
<evidence type="ECO:0000256" key="1">
    <source>
        <dbReference type="SAM" id="MobiDB-lite"/>
    </source>
</evidence>
<proteinExistence type="predicted"/>